<dbReference type="Proteomes" id="UP001176961">
    <property type="component" value="Unassembled WGS sequence"/>
</dbReference>
<dbReference type="AlphaFoldDB" id="A0AA36DQG5"/>
<name>A0AA36DQG5_CYLNA</name>
<keyword evidence="2" id="KW-1185">Reference proteome</keyword>
<reference evidence="1" key="1">
    <citation type="submission" date="2023-07" db="EMBL/GenBank/DDBJ databases">
        <authorList>
            <consortium name="CYATHOMIX"/>
        </authorList>
    </citation>
    <scope>NUCLEOTIDE SEQUENCE</scope>
    <source>
        <strain evidence="1">N/A</strain>
    </source>
</reference>
<accession>A0AA36DQG5</accession>
<organism evidence="1 2">
    <name type="scientific">Cylicocyclus nassatus</name>
    <name type="common">Nematode worm</name>
    <dbReference type="NCBI Taxonomy" id="53992"/>
    <lineage>
        <taxon>Eukaryota</taxon>
        <taxon>Metazoa</taxon>
        <taxon>Ecdysozoa</taxon>
        <taxon>Nematoda</taxon>
        <taxon>Chromadorea</taxon>
        <taxon>Rhabditida</taxon>
        <taxon>Rhabditina</taxon>
        <taxon>Rhabditomorpha</taxon>
        <taxon>Strongyloidea</taxon>
        <taxon>Strongylidae</taxon>
        <taxon>Cylicocyclus</taxon>
    </lineage>
</organism>
<comment type="caution">
    <text evidence="1">The sequence shown here is derived from an EMBL/GenBank/DDBJ whole genome shotgun (WGS) entry which is preliminary data.</text>
</comment>
<dbReference type="EMBL" id="CATQJL010000001">
    <property type="protein sequence ID" value="CAJ0591466.1"/>
    <property type="molecule type" value="Genomic_DNA"/>
</dbReference>
<protein>
    <submittedName>
        <fullName evidence="1">Uncharacterized protein</fullName>
    </submittedName>
</protein>
<evidence type="ECO:0000313" key="2">
    <source>
        <dbReference type="Proteomes" id="UP001176961"/>
    </source>
</evidence>
<gene>
    <name evidence="1" type="ORF">CYNAS_LOCUS3449</name>
</gene>
<proteinExistence type="predicted"/>
<evidence type="ECO:0000313" key="1">
    <source>
        <dbReference type="EMBL" id="CAJ0591466.1"/>
    </source>
</evidence>
<sequence length="164" mass="19821">MIAVQIPALTLASYDHVKCYDQEAWVDRAWKIQTKAALKEVCPKTNEKLTYSLKMDCFLKKIWANKEYHFHVQDWKVHQVILEKEEYDKYSKNSSYLMGRLKPSTWRWKWAYAYWENRLCESAEMDRGANAYYACATYVLDYREDHYGFQYRFGCVFDKKEPEE</sequence>